<evidence type="ECO:0000313" key="3">
    <source>
        <dbReference type="Proteomes" id="UP000824120"/>
    </source>
</evidence>
<keyword evidence="3" id="KW-1185">Reference proteome</keyword>
<dbReference type="EMBL" id="JACXVP010000012">
    <property type="protein sequence ID" value="KAG5570276.1"/>
    <property type="molecule type" value="Genomic_DNA"/>
</dbReference>
<protein>
    <submittedName>
        <fullName evidence="2">Uncharacterized protein</fullName>
    </submittedName>
</protein>
<reference evidence="2 3" key="1">
    <citation type="submission" date="2020-09" db="EMBL/GenBank/DDBJ databases">
        <title>De no assembly of potato wild relative species, Solanum commersonii.</title>
        <authorList>
            <person name="Cho K."/>
        </authorList>
    </citation>
    <scope>NUCLEOTIDE SEQUENCE [LARGE SCALE GENOMIC DNA]</scope>
    <source>
        <strain evidence="2">LZ3.2</strain>
        <tissue evidence="2">Leaf</tissue>
    </source>
</reference>
<dbReference type="AlphaFoldDB" id="A0A9J5W4T7"/>
<sequence length="67" mass="7822">MNQLFLHCKHVLIWCMFLNLHGIQGVMPEFKPSIVQMAGPEDKEETEADNEDHPFMHSVDCLVRQKQ</sequence>
<dbReference type="Proteomes" id="UP000824120">
    <property type="component" value="Chromosome 12"/>
</dbReference>
<feature type="chain" id="PRO_5039941454" evidence="1">
    <location>
        <begin position="26"/>
        <end position="67"/>
    </location>
</feature>
<keyword evidence="1" id="KW-0732">Signal</keyword>
<proteinExistence type="predicted"/>
<accession>A0A9J5W4T7</accession>
<feature type="signal peptide" evidence="1">
    <location>
        <begin position="1"/>
        <end position="25"/>
    </location>
</feature>
<organism evidence="2 3">
    <name type="scientific">Solanum commersonii</name>
    <name type="common">Commerson's wild potato</name>
    <name type="synonym">Commerson's nightshade</name>
    <dbReference type="NCBI Taxonomy" id="4109"/>
    <lineage>
        <taxon>Eukaryota</taxon>
        <taxon>Viridiplantae</taxon>
        <taxon>Streptophyta</taxon>
        <taxon>Embryophyta</taxon>
        <taxon>Tracheophyta</taxon>
        <taxon>Spermatophyta</taxon>
        <taxon>Magnoliopsida</taxon>
        <taxon>eudicotyledons</taxon>
        <taxon>Gunneridae</taxon>
        <taxon>Pentapetalae</taxon>
        <taxon>asterids</taxon>
        <taxon>lamiids</taxon>
        <taxon>Solanales</taxon>
        <taxon>Solanaceae</taxon>
        <taxon>Solanoideae</taxon>
        <taxon>Solaneae</taxon>
        <taxon>Solanum</taxon>
    </lineage>
</organism>
<comment type="caution">
    <text evidence="2">The sequence shown here is derived from an EMBL/GenBank/DDBJ whole genome shotgun (WGS) entry which is preliminary data.</text>
</comment>
<name>A0A9J5W4T7_SOLCO</name>
<evidence type="ECO:0000256" key="1">
    <source>
        <dbReference type="SAM" id="SignalP"/>
    </source>
</evidence>
<gene>
    <name evidence="2" type="ORF">H5410_060042</name>
</gene>
<evidence type="ECO:0000313" key="2">
    <source>
        <dbReference type="EMBL" id="KAG5570276.1"/>
    </source>
</evidence>